<name>A0A1K0GNU2_9BASI</name>
<dbReference type="Proteomes" id="UP000179920">
    <property type="component" value="Chromosome V"/>
</dbReference>
<keyword evidence="5" id="KW-1185">Reference proteome</keyword>
<keyword evidence="2" id="KW-0675">Receptor</keyword>
<evidence type="ECO:0000259" key="1">
    <source>
        <dbReference type="Pfam" id="PF00754"/>
    </source>
</evidence>
<evidence type="ECO:0000313" key="3">
    <source>
        <dbReference type="EMBL" id="SYW76199.1"/>
    </source>
</evidence>
<proteinExistence type="predicted"/>
<feature type="domain" description="F5/8 type C" evidence="1">
    <location>
        <begin position="35"/>
        <end position="140"/>
    </location>
</feature>
<dbReference type="OrthoDB" id="10052260at2759"/>
<dbReference type="Proteomes" id="UP000658997">
    <property type="component" value="Unassembled WGS sequence"/>
</dbReference>
<evidence type="ECO:0000313" key="4">
    <source>
        <dbReference type="Proteomes" id="UP000179920"/>
    </source>
</evidence>
<reference evidence="3" key="3">
    <citation type="submission" date="2018-08" db="EMBL/GenBank/DDBJ databases">
        <authorList>
            <person name="Guldener U."/>
        </authorList>
    </citation>
    <scope>NUCLEOTIDE SEQUENCE</scope>
    <source>
        <strain evidence="3">UB2</strain>
    </source>
</reference>
<dbReference type="EMBL" id="ULHB01000016">
    <property type="protein sequence ID" value="SYW76199.1"/>
    <property type="molecule type" value="Genomic_DNA"/>
</dbReference>
<dbReference type="Pfam" id="PF00754">
    <property type="entry name" value="F5_F8_type_C"/>
    <property type="match status" value="1"/>
</dbReference>
<dbReference type="AlphaFoldDB" id="A0A1K0GNU2"/>
<reference evidence="2" key="2">
    <citation type="submission" date="2016-04" db="EMBL/GenBank/DDBJ databases">
        <authorList>
            <person name="Evans L.H."/>
            <person name="Alamgir A."/>
            <person name="Owens N."/>
            <person name="Weber N.D."/>
            <person name="Virtaneva K."/>
            <person name="Barbian K."/>
            <person name="Babar A."/>
            <person name="Rosenke K."/>
        </authorList>
    </citation>
    <scope>NUCLEOTIDE SEQUENCE</scope>
    <source>
        <strain evidence="2">UB2112</strain>
    </source>
</reference>
<organism evidence="2 4">
    <name type="scientific">Ustilago bromivora</name>
    <dbReference type="NCBI Taxonomy" id="307758"/>
    <lineage>
        <taxon>Eukaryota</taxon>
        <taxon>Fungi</taxon>
        <taxon>Dikarya</taxon>
        <taxon>Basidiomycota</taxon>
        <taxon>Ustilaginomycotina</taxon>
        <taxon>Ustilaginomycetes</taxon>
        <taxon>Ustilaginales</taxon>
        <taxon>Ustilaginaceae</taxon>
        <taxon>Ustilago</taxon>
    </lineage>
</organism>
<gene>
    <name evidence="3" type="ORF">UBRO2_01270</name>
    <name evidence="2" type="ORF">UBRO_03282</name>
</gene>
<accession>A0A1K0GNU2</accession>
<evidence type="ECO:0000313" key="2">
    <source>
        <dbReference type="EMBL" id="SAM81629.1"/>
    </source>
</evidence>
<dbReference type="SUPFAM" id="SSF49785">
    <property type="entry name" value="Galactose-binding domain-like"/>
    <property type="match status" value="1"/>
</dbReference>
<evidence type="ECO:0000313" key="5">
    <source>
        <dbReference type="Proteomes" id="UP000658997"/>
    </source>
</evidence>
<dbReference type="InterPro" id="IPR008979">
    <property type="entry name" value="Galactose-bd-like_sf"/>
</dbReference>
<sequence>MSIAPTLTAPPVPSGSTHVNILSAASGEVKVKVSSGNSIEGKNVLDGSTETCWTSDNLPPNSDPSSAHYTLSFKLAAPVKLDRLHSISVTFAGGFSPMSLTLLGSQDGKTWQDVGKDGVEVWVKDANAKQYFDLHDAVKGEEGREVGWLRFDMKGSADDYGRVTIYQVEIFALQS</sequence>
<dbReference type="Gene3D" id="2.60.120.260">
    <property type="entry name" value="Galactose-binding domain-like"/>
    <property type="match status" value="1"/>
</dbReference>
<dbReference type="InterPro" id="IPR000421">
    <property type="entry name" value="FA58C"/>
</dbReference>
<protein>
    <submittedName>
        <fullName evidence="2">Related to TR4 orphan receptor associated protein TRA16</fullName>
    </submittedName>
</protein>
<reference evidence="4" key="1">
    <citation type="submission" date="2016-04" db="EMBL/GenBank/DDBJ databases">
        <authorList>
            <person name="Guldener U."/>
            <person name="Guldener U."/>
        </authorList>
    </citation>
    <scope>NUCLEOTIDE SEQUENCE [LARGE SCALE GENOMIC DNA]</scope>
    <source>
        <strain evidence="4">UB2112</strain>
    </source>
</reference>
<dbReference type="EMBL" id="LT558121">
    <property type="protein sequence ID" value="SAM81629.1"/>
    <property type="molecule type" value="Genomic_DNA"/>
</dbReference>